<evidence type="ECO:0000256" key="2">
    <source>
        <dbReference type="SAM" id="SignalP"/>
    </source>
</evidence>
<reference evidence="4" key="1">
    <citation type="submission" date="2016-10" db="EMBL/GenBank/DDBJ databases">
        <authorList>
            <person name="Varghese N."/>
            <person name="Submissions S."/>
        </authorList>
    </citation>
    <scope>NUCLEOTIDE SEQUENCE [LARGE SCALE GENOMIC DNA]</scope>
    <source>
        <strain evidence="4">ATCC 25963</strain>
    </source>
</reference>
<sequence>MRNLALCTALVALTACPAEDPSTTDSPTTDPTTDTPGTETDGTDTETTAGPTTDTPTGTTDTPTGTTDEPTGTTDPGTTTEGACDGIDIPAIDESGCEPLASDYRPRENNSADDEWPACVSDMGPYTLVDSPPSTIARIVAYENIADLLWRKADPTSDDFTAARNEYVLPEGLESRLVRREDLHYPPIPENEWDPQVDADKQCTVEALAAKYPERCVGPAAMKPIVDEAFAAGQAGEGDPNIHAARIHGGLLWFLYLSVYKEANTCATVAPKDCDSAWAYYTGGEPIDGPIGMGAEVQALSGNAHERIHDGIMAARCWRDIAQDMGNYPLLDELPTEQQDLFEQGWEQLDQGLHRGYAVIVRDHMQKYVDAACSSAETQALWAFLQVAGPVLDREAEERDAAAAAALTGLWTAENPGPEDVAKGIAALDAIFPCP</sequence>
<dbReference type="STRING" id="54.SAMN02745121_02492"/>
<feature type="signal peptide" evidence="2">
    <location>
        <begin position="1"/>
        <end position="17"/>
    </location>
</feature>
<dbReference type="RefSeq" id="WP_143140447.1">
    <property type="nucleotide sequence ID" value="NZ_FOMX01000007.1"/>
</dbReference>
<dbReference type="PROSITE" id="PS51257">
    <property type="entry name" value="PROKAR_LIPOPROTEIN"/>
    <property type="match status" value="1"/>
</dbReference>
<feature type="region of interest" description="Disordered" evidence="1">
    <location>
        <begin position="14"/>
        <end position="83"/>
    </location>
</feature>
<dbReference type="EMBL" id="FOMX01000007">
    <property type="protein sequence ID" value="SFD98010.1"/>
    <property type="molecule type" value="Genomic_DNA"/>
</dbReference>
<feature type="compositionally biased region" description="Low complexity" evidence="1">
    <location>
        <begin position="14"/>
        <end position="82"/>
    </location>
</feature>
<protein>
    <submittedName>
        <fullName evidence="3">Uncharacterized protein</fullName>
    </submittedName>
</protein>
<name>A0A1I1WY43_9BACT</name>
<accession>A0A1I1WY43</accession>
<evidence type="ECO:0000313" key="4">
    <source>
        <dbReference type="Proteomes" id="UP000199400"/>
    </source>
</evidence>
<keyword evidence="2" id="KW-0732">Signal</keyword>
<organism evidence="3 4">
    <name type="scientific">Nannocystis exedens</name>
    <dbReference type="NCBI Taxonomy" id="54"/>
    <lineage>
        <taxon>Bacteria</taxon>
        <taxon>Pseudomonadati</taxon>
        <taxon>Myxococcota</taxon>
        <taxon>Polyangia</taxon>
        <taxon>Nannocystales</taxon>
        <taxon>Nannocystaceae</taxon>
        <taxon>Nannocystis</taxon>
    </lineage>
</organism>
<evidence type="ECO:0000256" key="1">
    <source>
        <dbReference type="SAM" id="MobiDB-lite"/>
    </source>
</evidence>
<feature type="chain" id="PRO_5011435435" evidence="2">
    <location>
        <begin position="18"/>
        <end position="435"/>
    </location>
</feature>
<keyword evidence="4" id="KW-1185">Reference proteome</keyword>
<proteinExistence type="predicted"/>
<gene>
    <name evidence="3" type="ORF">SAMN02745121_02492</name>
</gene>
<dbReference type="AlphaFoldDB" id="A0A1I1WY43"/>
<dbReference type="OrthoDB" id="5492735at2"/>
<evidence type="ECO:0000313" key="3">
    <source>
        <dbReference type="EMBL" id="SFD98010.1"/>
    </source>
</evidence>
<dbReference type="Proteomes" id="UP000199400">
    <property type="component" value="Unassembled WGS sequence"/>
</dbReference>